<dbReference type="GO" id="GO:0046872">
    <property type="term" value="F:metal ion binding"/>
    <property type="evidence" value="ECO:0007669"/>
    <property type="project" value="UniProtKB-KW"/>
</dbReference>
<evidence type="ECO:0000256" key="6">
    <source>
        <dbReference type="ARBA" id="ARBA00022801"/>
    </source>
</evidence>
<dbReference type="Pfam" id="PF05649">
    <property type="entry name" value="Peptidase_M13_N"/>
    <property type="match status" value="1"/>
</dbReference>
<evidence type="ECO:0000256" key="3">
    <source>
        <dbReference type="ARBA" id="ARBA00007357"/>
    </source>
</evidence>
<dbReference type="PRINTS" id="PR00786">
    <property type="entry name" value="NEPRILYSIN"/>
</dbReference>
<comment type="subcellular location">
    <subcellularLocation>
        <location evidence="2">Cell membrane</location>
        <topology evidence="2">Single-pass type II membrane protein</topology>
    </subcellularLocation>
</comment>
<dbReference type="Pfam" id="PF01431">
    <property type="entry name" value="Peptidase_M13"/>
    <property type="match status" value="1"/>
</dbReference>
<dbReference type="Gene3D" id="3.40.390.10">
    <property type="entry name" value="Collagenase (Catalytic Domain)"/>
    <property type="match status" value="2"/>
</dbReference>
<keyword evidence="8" id="KW-0482">Metalloprotease</keyword>
<gene>
    <name evidence="11" type="ORF">KPH14_005484</name>
</gene>
<dbReference type="InterPro" id="IPR018497">
    <property type="entry name" value="Peptidase_M13_C"/>
</dbReference>
<protein>
    <recommendedName>
        <fullName evidence="13">Endothelin-converting enzyme 1</fullName>
    </recommendedName>
</protein>
<dbReference type="EMBL" id="JAIFRP010004405">
    <property type="protein sequence ID" value="KAK2576852.1"/>
    <property type="molecule type" value="Genomic_DNA"/>
</dbReference>
<accession>A0AAD9RBU9</accession>
<dbReference type="SUPFAM" id="SSF55486">
    <property type="entry name" value="Metalloproteases ('zincins'), catalytic domain"/>
    <property type="match status" value="1"/>
</dbReference>
<evidence type="ECO:0000256" key="7">
    <source>
        <dbReference type="ARBA" id="ARBA00022833"/>
    </source>
</evidence>
<comment type="cofactor">
    <cofactor evidence="1">
        <name>Zn(2+)</name>
        <dbReference type="ChEBI" id="CHEBI:29105"/>
    </cofactor>
</comment>
<dbReference type="InterPro" id="IPR000718">
    <property type="entry name" value="Peptidase_M13"/>
</dbReference>
<dbReference type="GO" id="GO:0005886">
    <property type="term" value="C:plasma membrane"/>
    <property type="evidence" value="ECO:0007669"/>
    <property type="project" value="UniProtKB-SubCell"/>
</dbReference>
<keyword evidence="7" id="KW-0862">Zinc</keyword>
<comment type="caution">
    <text evidence="11">The sequence shown here is derived from an EMBL/GenBank/DDBJ whole genome shotgun (WGS) entry which is preliminary data.</text>
</comment>
<keyword evidence="6" id="KW-0378">Hydrolase</keyword>
<evidence type="ECO:0000259" key="9">
    <source>
        <dbReference type="Pfam" id="PF01431"/>
    </source>
</evidence>
<evidence type="ECO:0000313" key="11">
    <source>
        <dbReference type="EMBL" id="KAK2576852.1"/>
    </source>
</evidence>
<name>A0AAD9RBU9_9HYME</name>
<evidence type="ECO:0000259" key="10">
    <source>
        <dbReference type="Pfam" id="PF05649"/>
    </source>
</evidence>
<evidence type="ECO:0008006" key="13">
    <source>
        <dbReference type="Google" id="ProtNLM"/>
    </source>
</evidence>
<dbReference type="GO" id="GO:0004222">
    <property type="term" value="F:metalloendopeptidase activity"/>
    <property type="evidence" value="ECO:0007669"/>
    <property type="project" value="InterPro"/>
</dbReference>
<dbReference type="InterPro" id="IPR008753">
    <property type="entry name" value="Peptidase_M13_N"/>
</dbReference>
<dbReference type="PROSITE" id="PS51885">
    <property type="entry name" value="NEPRILYSIN"/>
    <property type="match status" value="1"/>
</dbReference>
<dbReference type="CDD" id="cd08662">
    <property type="entry name" value="M13"/>
    <property type="match status" value="1"/>
</dbReference>
<organism evidence="11 12">
    <name type="scientific">Odynerus spinipes</name>
    <dbReference type="NCBI Taxonomy" id="1348599"/>
    <lineage>
        <taxon>Eukaryota</taxon>
        <taxon>Metazoa</taxon>
        <taxon>Ecdysozoa</taxon>
        <taxon>Arthropoda</taxon>
        <taxon>Hexapoda</taxon>
        <taxon>Insecta</taxon>
        <taxon>Pterygota</taxon>
        <taxon>Neoptera</taxon>
        <taxon>Endopterygota</taxon>
        <taxon>Hymenoptera</taxon>
        <taxon>Apocrita</taxon>
        <taxon>Aculeata</taxon>
        <taxon>Vespoidea</taxon>
        <taxon>Vespidae</taxon>
        <taxon>Eumeninae</taxon>
        <taxon>Odynerus</taxon>
    </lineage>
</organism>
<evidence type="ECO:0000256" key="2">
    <source>
        <dbReference type="ARBA" id="ARBA00004401"/>
    </source>
</evidence>
<proteinExistence type="inferred from homology"/>
<reference evidence="11" key="2">
    <citation type="journal article" date="2023" name="Commun. Biol.">
        <title>Intrasexual cuticular hydrocarbon dimorphism in a wasp sheds light on hydrocarbon biosynthesis genes in Hymenoptera.</title>
        <authorList>
            <person name="Moris V.C."/>
            <person name="Podsiadlowski L."/>
            <person name="Martin S."/>
            <person name="Oeyen J.P."/>
            <person name="Donath A."/>
            <person name="Petersen M."/>
            <person name="Wilbrandt J."/>
            <person name="Misof B."/>
            <person name="Liedtke D."/>
            <person name="Thamm M."/>
            <person name="Scheiner R."/>
            <person name="Schmitt T."/>
            <person name="Niehuis O."/>
        </authorList>
    </citation>
    <scope>NUCLEOTIDE SEQUENCE</scope>
    <source>
        <strain evidence="11">GBR_01_08_01A</strain>
    </source>
</reference>
<evidence type="ECO:0000256" key="5">
    <source>
        <dbReference type="ARBA" id="ARBA00022723"/>
    </source>
</evidence>
<dbReference type="InterPro" id="IPR024079">
    <property type="entry name" value="MetalloPept_cat_dom_sf"/>
</dbReference>
<feature type="domain" description="Peptidase M13 C-terminal" evidence="9">
    <location>
        <begin position="465"/>
        <end position="673"/>
    </location>
</feature>
<comment type="similarity">
    <text evidence="3">Belongs to the peptidase M13 family.</text>
</comment>
<keyword evidence="5" id="KW-0479">Metal-binding</keyword>
<feature type="domain" description="Peptidase M13 N-terminal" evidence="10">
    <location>
        <begin position="37"/>
        <end position="436"/>
    </location>
</feature>
<evidence type="ECO:0000256" key="1">
    <source>
        <dbReference type="ARBA" id="ARBA00001947"/>
    </source>
</evidence>
<evidence type="ECO:0000256" key="4">
    <source>
        <dbReference type="ARBA" id="ARBA00022670"/>
    </source>
</evidence>
<evidence type="ECO:0000256" key="8">
    <source>
        <dbReference type="ARBA" id="ARBA00023049"/>
    </source>
</evidence>
<keyword evidence="4" id="KW-0645">Protease</keyword>
<dbReference type="PANTHER" id="PTHR11733">
    <property type="entry name" value="ZINC METALLOPROTEASE FAMILY M13 NEPRILYSIN-RELATED"/>
    <property type="match status" value="1"/>
</dbReference>
<reference evidence="11" key="1">
    <citation type="submission" date="2021-08" db="EMBL/GenBank/DDBJ databases">
        <authorList>
            <person name="Misof B."/>
            <person name="Oliver O."/>
            <person name="Podsiadlowski L."/>
            <person name="Donath A."/>
            <person name="Peters R."/>
            <person name="Mayer C."/>
            <person name="Rust J."/>
            <person name="Gunkel S."/>
            <person name="Lesny P."/>
            <person name="Martin S."/>
            <person name="Oeyen J.P."/>
            <person name="Petersen M."/>
            <person name="Panagiotis P."/>
            <person name="Wilbrandt J."/>
            <person name="Tanja T."/>
        </authorList>
    </citation>
    <scope>NUCLEOTIDE SEQUENCE</scope>
    <source>
        <strain evidence="11">GBR_01_08_01A</strain>
        <tissue evidence="11">Thorax + abdomen</tissue>
    </source>
</reference>
<evidence type="ECO:0000313" key="12">
    <source>
        <dbReference type="Proteomes" id="UP001258017"/>
    </source>
</evidence>
<dbReference type="PANTHER" id="PTHR11733:SF232">
    <property type="entry name" value="NEPRILYSIN METALLOPEPTIDASE FAMILY"/>
    <property type="match status" value="1"/>
</dbReference>
<dbReference type="Proteomes" id="UP001258017">
    <property type="component" value="Unassembled WGS sequence"/>
</dbReference>
<dbReference type="AlphaFoldDB" id="A0AAD9RBU9"/>
<sequence length="675" mass="77507">MHAWNIDFPVNSSLCTTKECNNHGAYIADLLNFDVNPCHEFYDFVCSKWQEKNPIPALYPEWKISSVVEEVAFERMKKILEEKSSKHDRPALAKAKNIYEECIDISDLGIIDAATMRPHVEAAGHFPLLYSPDEASSYEKSWIQVHNYYLSITGESALFDIYAHADIRNNLDSLLHISEILSPYGLIRILKRMPAKKEPIYRLFLATAVNRLISAKEHKLSSMIIEKRLKDVFHFRDSLLSILSHTHTNVYNVMSVKEFAHWYNEGVKHEGVKAQISWIDVISALYNNKKSLSTIKNMKINVKHKSYFSALAHLLSKTHNDVVVNHIHLYFIEKHLELDSYLYQILLDTIVQDGKLLAYVDYSGKRWQACITCNTMRDAITKVYAEKYFSLSTKHKIISMIKNMRKIISMKIADCDWLDDAAKEEATYLIDNLQVTIDSECESDVKEQSEYSMNTCKNTEILDIFYSPVSHCISISSAYFQPPLYSSKLPHSVTYGSIGSIFGHEMLHAFDPLFTKYSSSPRKFCCSGKTLSAYGTKAKCFVKQFDNIPVKELERIDPVPKTDGSKMLNENIADVMGLKFAYEMFRKKMWETGYCETLPKLPHVNCEQLFFISFALSHCGSAKVDKVLEDLETGQHSTPRLRVNGAVSNMKEFSKVFHCFNNEPMNPRHKCSLFE</sequence>
<dbReference type="GO" id="GO:0016485">
    <property type="term" value="P:protein processing"/>
    <property type="evidence" value="ECO:0007669"/>
    <property type="project" value="TreeGrafter"/>
</dbReference>
<keyword evidence="12" id="KW-1185">Reference proteome</keyword>